<keyword evidence="3" id="KW-1185">Reference proteome</keyword>
<dbReference type="Proteomes" id="UP000215199">
    <property type="component" value="Unassembled WGS sequence"/>
</dbReference>
<evidence type="ECO:0000256" key="1">
    <source>
        <dbReference type="SAM" id="MobiDB-lite"/>
    </source>
</evidence>
<protein>
    <submittedName>
        <fullName evidence="2">Uncharacterized protein</fullName>
    </submittedName>
</protein>
<evidence type="ECO:0000313" key="3">
    <source>
        <dbReference type="Proteomes" id="UP000215199"/>
    </source>
</evidence>
<evidence type="ECO:0000313" key="2">
    <source>
        <dbReference type="EMBL" id="OXM68521.1"/>
    </source>
</evidence>
<dbReference type="EMBL" id="NMUL01000010">
    <property type="protein sequence ID" value="OXM68521.1"/>
    <property type="molecule type" value="Genomic_DNA"/>
</dbReference>
<feature type="compositionally biased region" description="Polar residues" evidence="1">
    <location>
        <begin position="1"/>
        <end position="11"/>
    </location>
</feature>
<gene>
    <name evidence="2" type="ORF">CF165_13540</name>
</gene>
<feature type="region of interest" description="Disordered" evidence="1">
    <location>
        <begin position="1"/>
        <end position="48"/>
    </location>
</feature>
<comment type="caution">
    <text evidence="2">The sequence shown here is derived from an EMBL/GenBank/DDBJ whole genome shotgun (WGS) entry which is preliminary data.</text>
</comment>
<proteinExistence type="predicted"/>
<name>A0A229TC67_9PSEU</name>
<accession>A0A229TC67</accession>
<sequence length="68" mass="7024">MASTAAVSQREPQPRGSFGADPVEAADGLGETELDAQPSRAASEDRNDVIEGDVTKSAGVSYLAINFV</sequence>
<dbReference type="AlphaFoldDB" id="A0A229TC67"/>
<organism evidence="2 3">
    <name type="scientific">Amycolatopsis vastitatis</name>
    <dbReference type="NCBI Taxonomy" id="1905142"/>
    <lineage>
        <taxon>Bacteria</taxon>
        <taxon>Bacillati</taxon>
        <taxon>Actinomycetota</taxon>
        <taxon>Actinomycetes</taxon>
        <taxon>Pseudonocardiales</taxon>
        <taxon>Pseudonocardiaceae</taxon>
        <taxon>Amycolatopsis</taxon>
    </lineage>
</organism>
<dbReference type="RefSeq" id="WP_093947843.1">
    <property type="nucleotide sequence ID" value="NZ_NMUL01000010.1"/>
</dbReference>
<reference evidence="3" key="1">
    <citation type="submission" date="2017-07" db="EMBL/GenBank/DDBJ databases">
        <title>Comparative genome mining reveals phylogenetic distribution patterns of secondary metabolites in Amycolatopsis.</title>
        <authorList>
            <person name="Adamek M."/>
            <person name="Alanjary M."/>
            <person name="Sales-Ortells H."/>
            <person name="Goodfellow M."/>
            <person name="Bull A.T."/>
            <person name="Kalinowski J."/>
            <person name="Ziemert N."/>
        </authorList>
    </citation>
    <scope>NUCLEOTIDE SEQUENCE [LARGE SCALE GENOMIC DNA]</scope>
    <source>
        <strain evidence="3">H5</strain>
    </source>
</reference>